<dbReference type="STRING" id="760142.Hipma_1234"/>
<dbReference type="GO" id="GO:0019427">
    <property type="term" value="P:acetyl-CoA biosynthetic process from acetate"/>
    <property type="evidence" value="ECO:0007669"/>
    <property type="project" value="UniProtKB-UniRule"/>
</dbReference>
<dbReference type="InterPro" id="IPR042099">
    <property type="entry name" value="ANL_N_sf"/>
</dbReference>
<dbReference type="PANTHER" id="PTHR24095">
    <property type="entry name" value="ACETYL-COENZYME A SYNTHETASE"/>
    <property type="match status" value="1"/>
</dbReference>
<dbReference type="Pfam" id="PF00501">
    <property type="entry name" value="AMP-binding"/>
    <property type="match status" value="1"/>
</dbReference>
<dbReference type="NCBIfam" id="TIGR02188">
    <property type="entry name" value="Ac_CoA_lig_AcsA"/>
    <property type="match status" value="1"/>
</dbReference>
<protein>
    <recommendedName>
        <fullName evidence="6">Acetate--CoA ligase</fullName>
        <ecNumber evidence="6">6.2.1.1</ecNumber>
    </recommendedName>
</protein>
<dbReference type="CDD" id="cd05966">
    <property type="entry name" value="ACS"/>
    <property type="match status" value="1"/>
</dbReference>
<evidence type="ECO:0000259" key="7">
    <source>
        <dbReference type="Pfam" id="PF00501"/>
    </source>
</evidence>
<dbReference type="PROSITE" id="PS00455">
    <property type="entry name" value="AMP_BINDING"/>
    <property type="match status" value="1"/>
</dbReference>
<evidence type="ECO:0000256" key="6">
    <source>
        <dbReference type="NCBIfam" id="TIGR02188"/>
    </source>
</evidence>
<evidence type="ECO:0000259" key="9">
    <source>
        <dbReference type="Pfam" id="PF16177"/>
    </source>
</evidence>
<dbReference type="InterPro" id="IPR000873">
    <property type="entry name" value="AMP-dep_synth/lig_dom"/>
</dbReference>
<gene>
    <name evidence="10" type="ordered locus">Hipma_1234</name>
</gene>
<dbReference type="InterPro" id="IPR011904">
    <property type="entry name" value="Ac_CoA_lig"/>
</dbReference>
<dbReference type="HOGENOM" id="CLU_000022_3_6_7"/>
<dbReference type="Proteomes" id="UP000008139">
    <property type="component" value="Chromosome"/>
</dbReference>
<name>F2LX12_HIPMA</name>
<dbReference type="OrthoDB" id="9801302at2"/>
<evidence type="ECO:0000313" key="10">
    <source>
        <dbReference type="EMBL" id="AEA34196.1"/>
    </source>
</evidence>
<dbReference type="InterPro" id="IPR032387">
    <property type="entry name" value="ACAS_N"/>
</dbReference>
<dbReference type="Gene3D" id="3.30.300.30">
    <property type="match status" value="1"/>
</dbReference>
<dbReference type="KEGG" id="hmr:Hipma_1234"/>
<dbReference type="GO" id="GO:0003987">
    <property type="term" value="F:acetate-CoA ligase activity"/>
    <property type="evidence" value="ECO:0007669"/>
    <property type="project" value="UniProtKB-UniRule"/>
</dbReference>
<proteinExistence type="inferred from homology"/>
<dbReference type="FunFam" id="3.40.50.12780:FF:000001">
    <property type="entry name" value="Acetyl-coenzyme A synthetase"/>
    <property type="match status" value="1"/>
</dbReference>
<dbReference type="InterPro" id="IPR045851">
    <property type="entry name" value="AMP-bd_C_sf"/>
</dbReference>
<evidence type="ECO:0000256" key="1">
    <source>
        <dbReference type="ARBA" id="ARBA00006432"/>
    </source>
</evidence>
<reference evidence="11" key="2">
    <citation type="submission" date="2011-03" db="EMBL/GenBank/DDBJ databases">
        <title>The complete genome of Hippea maritima DSM 10411.</title>
        <authorList>
            <consortium name="US DOE Joint Genome Institute (JGI-PGF)"/>
            <person name="Lucas S."/>
            <person name="Copeland A."/>
            <person name="Lapidus A."/>
            <person name="Bruce D."/>
            <person name="Goodwin L."/>
            <person name="Pitluck S."/>
            <person name="Peters L."/>
            <person name="Kyrpides N."/>
            <person name="Mavromatis K."/>
            <person name="Pagani I."/>
            <person name="Ivanova N."/>
            <person name="Mikhailova N."/>
            <person name="Lu M."/>
            <person name="Detter J.C."/>
            <person name="Tapia R."/>
            <person name="Han C."/>
            <person name="Land M."/>
            <person name="Hauser L."/>
            <person name="Markowitz V."/>
            <person name="Cheng J.-F."/>
            <person name="Hugenholtz P."/>
            <person name="Woyke T."/>
            <person name="Wu D."/>
            <person name="Spring S."/>
            <person name="Schroeder M."/>
            <person name="Brambilla E."/>
            <person name="Klenk H.-P."/>
            <person name="Eisen J.A."/>
        </authorList>
    </citation>
    <scope>NUCLEOTIDE SEQUENCE [LARGE SCALE GENOMIC DNA]</scope>
    <source>
        <strain evidence="11">ATCC 700847 / DSM 10411 / MH2</strain>
    </source>
</reference>
<keyword evidence="3" id="KW-0547">Nucleotide-binding</keyword>
<dbReference type="InParanoid" id="F2LX12"/>
<feature type="domain" description="AMP-binding enzyme C-terminal" evidence="8">
    <location>
        <begin position="531"/>
        <end position="611"/>
    </location>
</feature>
<dbReference type="NCBIfam" id="NF001208">
    <property type="entry name" value="PRK00174.1"/>
    <property type="match status" value="1"/>
</dbReference>
<comment type="similarity">
    <text evidence="1">Belongs to the ATP-dependent AMP-binding enzyme family.</text>
</comment>
<dbReference type="EMBL" id="CP002606">
    <property type="protein sequence ID" value="AEA34196.1"/>
    <property type="molecule type" value="Genomic_DNA"/>
</dbReference>
<dbReference type="InterPro" id="IPR025110">
    <property type="entry name" value="AMP-bd_C"/>
</dbReference>
<dbReference type="EC" id="6.2.1.1" evidence="6"/>
<evidence type="ECO:0000256" key="5">
    <source>
        <dbReference type="ARBA" id="ARBA00022990"/>
    </source>
</evidence>
<dbReference type="Pfam" id="PF13193">
    <property type="entry name" value="AMP-binding_C"/>
    <property type="match status" value="1"/>
</dbReference>
<feature type="domain" description="AMP-dependent synthetase/ligase" evidence="7">
    <location>
        <begin position="85"/>
        <end position="469"/>
    </location>
</feature>
<evidence type="ECO:0000256" key="4">
    <source>
        <dbReference type="ARBA" id="ARBA00022840"/>
    </source>
</evidence>
<reference evidence="10 11" key="1">
    <citation type="journal article" date="2011" name="Stand. Genomic Sci.">
        <title>Complete genome sequence of the thermophilic sulfur-reducer Hippea maritima type strain (MH(2)).</title>
        <authorList>
            <person name="Huntemann M."/>
            <person name="Lu M."/>
            <person name="Nolan M."/>
            <person name="Lapidus A."/>
            <person name="Lucas S."/>
            <person name="Hammon N."/>
            <person name="Deshpande S."/>
            <person name="Cheng J.F."/>
            <person name="Tapia R."/>
            <person name="Han C."/>
            <person name="Goodwin L."/>
            <person name="Pitluck S."/>
            <person name="Liolios K."/>
            <person name="Pagani I."/>
            <person name="Ivanova N."/>
            <person name="Ovchinikova G."/>
            <person name="Pati A."/>
            <person name="Chen A."/>
            <person name="Palaniappan K."/>
            <person name="Land M."/>
            <person name="Hauser L."/>
            <person name="Jeffries C.D."/>
            <person name="Detter J.C."/>
            <person name="Brambilla E.M."/>
            <person name="Rohde M."/>
            <person name="Spring S."/>
            <person name="Goker M."/>
            <person name="Woyke T."/>
            <person name="Bristow J."/>
            <person name="Eisen J.A."/>
            <person name="Markowitz V."/>
            <person name="Hugenholtz P."/>
            <person name="Kyrpides N.C."/>
            <person name="Klenk H.P."/>
            <person name="Mavromatis K."/>
        </authorList>
    </citation>
    <scope>NUCLEOTIDE SEQUENCE [LARGE SCALE GENOMIC DNA]</scope>
    <source>
        <strain evidence="11">ATCC 700847 / DSM 10411 / MH2</strain>
    </source>
</reference>
<sequence>MAENRKVEVPKDFLEKANLTQEEYKRLREWASKDFEGFWDYFAKKEISWFEPYKKVFDDSNAPFYKFFTGGKLNMCYNCVDRHVTTRKKNRAAIIWESEQGESRILTYRELQYQINKFANVLKTLGVKKGDVVVIYMPMIPELPIAMLACAKIGAIHSVVFAGMSSFALRERILDAKSSIVITADGGFRGGKTIPLKENVDKAIEKVKFIKYVVVVRHADRDVPMKTLRDFWWGDLMSDPDYAKPYCEPEPMDAEDPLFLIYTSGSTSKPKGVVHSTGGYLLWRILTARWVFDLKEEDTFWSTANIGWISGHSYTLYGPLSIGSTTFIYEGMPLYPSPAQWWYLVEKYKINVMYTAPTAIRALMRHGDEWLKKYDLSSLRLLTTGGERLNEAAWLWYWEKVGGKRCPVIDAYGQTETAGHMISSLPVAPQKPGSVGIPVPGIFPDIVDDDGNIIEEPTKTGHLVLKKPWPSMVRTLWNDEEGYKRLYWDRFGGKYYYTGDLASKDEDGYFWMEGRADDVVNVSAHRIGCAEIENALTNCKYVAEAAVVGRPDEITGEEVVAFVVPKEGVDRTRHDEIVRKLREYVSETVSPIAKPSEVVFVDSLPKTRSGKIVRRVLKAIASDKEITQDVSTLEDVSVIDKIKKALKERNP</sequence>
<keyword evidence="11" id="KW-1185">Reference proteome</keyword>
<keyword evidence="5" id="KW-0007">Acetylation</keyword>
<dbReference type="SUPFAM" id="SSF56801">
    <property type="entry name" value="Acetyl-CoA synthetase-like"/>
    <property type="match status" value="1"/>
</dbReference>
<evidence type="ECO:0000259" key="8">
    <source>
        <dbReference type="Pfam" id="PF13193"/>
    </source>
</evidence>
<dbReference type="eggNOG" id="COG0365">
    <property type="taxonomic scope" value="Bacteria"/>
</dbReference>
<dbReference type="InterPro" id="IPR020845">
    <property type="entry name" value="AMP-binding_CS"/>
</dbReference>
<keyword evidence="4" id="KW-0067">ATP-binding</keyword>
<dbReference type="Pfam" id="PF16177">
    <property type="entry name" value="ACAS_N"/>
    <property type="match status" value="1"/>
</dbReference>
<evidence type="ECO:0000313" key="11">
    <source>
        <dbReference type="Proteomes" id="UP000008139"/>
    </source>
</evidence>
<keyword evidence="2 10" id="KW-0436">Ligase</keyword>
<dbReference type="AlphaFoldDB" id="F2LX12"/>
<dbReference type="FunCoup" id="F2LX12">
    <property type="interactions" value="378"/>
</dbReference>
<feature type="domain" description="Acetyl-coenzyme A synthetase N-terminal" evidence="9">
    <location>
        <begin position="24"/>
        <end position="79"/>
    </location>
</feature>
<dbReference type="Gene3D" id="3.40.50.12780">
    <property type="entry name" value="N-terminal domain of ligase-like"/>
    <property type="match status" value="1"/>
</dbReference>
<dbReference type="GO" id="GO:0005524">
    <property type="term" value="F:ATP binding"/>
    <property type="evidence" value="ECO:0007669"/>
    <property type="project" value="UniProtKB-KW"/>
</dbReference>
<evidence type="ECO:0000256" key="3">
    <source>
        <dbReference type="ARBA" id="ARBA00022741"/>
    </source>
</evidence>
<organism evidence="10 11">
    <name type="scientific">Hippea maritima (strain ATCC 700847 / DSM 10411 / MH2)</name>
    <dbReference type="NCBI Taxonomy" id="760142"/>
    <lineage>
        <taxon>Bacteria</taxon>
        <taxon>Pseudomonadati</taxon>
        <taxon>Campylobacterota</taxon>
        <taxon>Desulfurellia</taxon>
        <taxon>Desulfurellales</taxon>
        <taxon>Hippeaceae</taxon>
        <taxon>Hippea</taxon>
    </lineage>
</organism>
<dbReference type="GO" id="GO:0016208">
    <property type="term" value="F:AMP binding"/>
    <property type="evidence" value="ECO:0007669"/>
    <property type="project" value="InterPro"/>
</dbReference>
<dbReference type="RefSeq" id="WP_013682233.1">
    <property type="nucleotide sequence ID" value="NC_015318.1"/>
</dbReference>
<evidence type="ECO:0000256" key="2">
    <source>
        <dbReference type="ARBA" id="ARBA00022598"/>
    </source>
</evidence>
<dbReference type="PANTHER" id="PTHR24095:SF14">
    <property type="entry name" value="ACETYL-COENZYME A SYNTHETASE 1"/>
    <property type="match status" value="1"/>
</dbReference>
<accession>F2LX12</accession>